<keyword evidence="1" id="KW-0159">Chromosome partition</keyword>
<dbReference type="PROSITE" id="PS51900">
    <property type="entry name" value="CB"/>
    <property type="match status" value="1"/>
</dbReference>
<dbReference type="AlphaFoldDB" id="E4TYI8"/>
<evidence type="ECO:0000259" key="6">
    <source>
        <dbReference type="PROSITE" id="PS51898"/>
    </source>
</evidence>
<dbReference type="EMBL" id="CP002355">
    <property type="protein sequence ID" value="ADR32965.1"/>
    <property type="molecule type" value="Genomic_DNA"/>
</dbReference>
<evidence type="ECO:0000256" key="3">
    <source>
        <dbReference type="ARBA" id="ARBA00023125"/>
    </source>
</evidence>
<feature type="domain" description="Core-binding (CB)" evidence="7">
    <location>
        <begin position="4"/>
        <end position="85"/>
    </location>
</feature>
<dbReference type="InterPro" id="IPR050090">
    <property type="entry name" value="Tyrosine_recombinase_XerCD"/>
</dbReference>
<dbReference type="InterPro" id="IPR010998">
    <property type="entry name" value="Integrase_recombinase_N"/>
</dbReference>
<keyword evidence="2" id="KW-0229">DNA integration</keyword>
<dbReference type="Pfam" id="PF02899">
    <property type="entry name" value="Phage_int_SAM_1"/>
    <property type="match status" value="1"/>
</dbReference>
<dbReference type="Gene3D" id="1.10.150.130">
    <property type="match status" value="1"/>
</dbReference>
<evidence type="ECO:0000259" key="7">
    <source>
        <dbReference type="PROSITE" id="PS51900"/>
    </source>
</evidence>
<dbReference type="Gene3D" id="1.10.443.10">
    <property type="entry name" value="Intergrase catalytic core"/>
    <property type="match status" value="1"/>
</dbReference>
<dbReference type="InterPro" id="IPR044068">
    <property type="entry name" value="CB"/>
</dbReference>
<dbReference type="PANTHER" id="PTHR30349">
    <property type="entry name" value="PHAGE INTEGRASE-RELATED"/>
    <property type="match status" value="1"/>
</dbReference>
<dbReference type="GO" id="GO:0003677">
    <property type="term" value="F:DNA binding"/>
    <property type="evidence" value="ECO:0007669"/>
    <property type="project" value="UniProtKB-UniRule"/>
</dbReference>
<protein>
    <submittedName>
        <fullName evidence="8">Integrase family protein</fullName>
    </submittedName>
</protein>
<dbReference type="Pfam" id="PF00589">
    <property type="entry name" value="Phage_integrase"/>
    <property type="match status" value="1"/>
</dbReference>
<evidence type="ECO:0000256" key="2">
    <source>
        <dbReference type="ARBA" id="ARBA00022908"/>
    </source>
</evidence>
<dbReference type="GO" id="GO:0006310">
    <property type="term" value="P:DNA recombination"/>
    <property type="evidence" value="ECO:0007669"/>
    <property type="project" value="UniProtKB-KW"/>
</dbReference>
<reference evidence="8 9" key="1">
    <citation type="journal article" date="2012" name="Stand. Genomic Sci.">
        <title>Complete genome sequence of the sulfur compounds oxidizing chemolithoautotroph Sulfuricurvum kujiense type strain (YK-1(T)).</title>
        <authorList>
            <person name="Han C."/>
            <person name="Kotsyurbenko O."/>
            <person name="Chertkov O."/>
            <person name="Held B."/>
            <person name="Lapidus A."/>
            <person name="Nolan M."/>
            <person name="Lucas S."/>
            <person name="Hammon N."/>
            <person name="Deshpande S."/>
            <person name="Cheng J.F."/>
            <person name="Tapia R."/>
            <person name="Goodwin L.A."/>
            <person name="Pitluck S."/>
            <person name="Liolios K."/>
            <person name="Pagani I."/>
            <person name="Ivanova N."/>
            <person name="Mavromatis K."/>
            <person name="Mikhailova N."/>
            <person name="Pati A."/>
            <person name="Chen A."/>
            <person name="Palaniappan K."/>
            <person name="Land M."/>
            <person name="Hauser L."/>
            <person name="Chang Y.J."/>
            <person name="Jeffries C.D."/>
            <person name="Brambilla E.M."/>
            <person name="Rohde M."/>
            <person name="Spring S."/>
            <person name="Sikorski J."/>
            <person name="Goker M."/>
            <person name="Woyke T."/>
            <person name="Bristow J."/>
            <person name="Eisen J.A."/>
            <person name="Markowitz V."/>
            <person name="Hugenholtz P."/>
            <person name="Kyrpides N.C."/>
            <person name="Klenk H.P."/>
            <person name="Detter J.C."/>
        </authorList>
    </citation>
    <scope>NUCLEOTIDE SEQUENCE [LARGE SCALE GENOMIC DNA]</scope>
    <source>
        <strain evidence="9">ATCC BAA-921 / DSM 16994 / JCM 11577 / YK-1</strain>
    </source>
</reference>
<dbReference type="Proteomes" id="UP000008721">
    <property type="component" value="Chromosome"/>
</dbReference>
<evidence type="ECO:0000256" key="4">
    <source>
        <dbReference type="ARBA" id="ARBA00023172"/>
    </source>
</evidence>
<organism evidence="8 9">
    <name type="scientific">Sulfuricurvum kujiense (strain ATCC BAA-921 / DSM 16994 / JCM 11577 / YK-1)</name>
    <dbReference type="NCBI Taxonomy" id="709032"/>
    <lineage>
        <taxon>Bacteria</taxon>
        <taxon>Pseudomonadati</taxon>
        <taxon>Campylobacterota</taxon>
        <taxon>Epsilonproteobacteria</taxon>
        <taxon>Campylobacterales</taxon>
        <taxon>Sulfurimonadaceae</taxon>
        <taxon>Sulfuricurvum</taxon>
    </lineage>
</organism>
<dbReference type="SUPFAM" id="SSF56349">
    <property type="entry name" value="DNA breaking-rejoining enzymes"/>
    <property type="match status" value="1"/>
</dbReference>
<evidence type="ECO:0000313" key="9">
    <source>
        <dbReference type="Proteomes" id="UP000008721"/>
    </source>
</evidence>
<keyword evidence="4" id="KW-0233">DNA recombination</keyword>
<accession>E4TYI8</accession>
<feature type="domain" description="Tyr recombinase" evidence="6">
    <location>
        <begin position="104"/>
        <end position="269"/>
    </location>
</feature>
<evidence type="ECO:0000256" key="5">
    <source>
        <dbReference type="PROSITE-ProRule" id="PRU01248"/>
    </source>
</evidence>
<dbReference type="GO" id="GO:0015074">
    <property type="term" value="P:DNA integration"/>
    <property type="evidence" value="ECO:0007669"/>
    <property type="project" value="UniProtKB-KW"/>
</dbReference>
<evidence type="ECO:0000256" key="1">
    <source>
        <dbReference type="ARBA" id="ARBA00022829"/>
    </source>
</evidence>
<sequence>MQMNELYRQKEAFLKYLDTIRGYSPLTIRSYNDAIDEMLTFAEMDASSNLLSINLMPLRLKISSLKAKSIAAKLSAIRSFVKYLRSQGKTVELRGDESIKTPKTLPKPITHEQILHALQYAEPQAALAITLLYTMGLRISELTHLRLSDISEGWSRIHGKGSKERDIPMMDNIRTMVQEYQKINPSREYVFELKGEKLSENSLRYTIIKAFAKVGLKVTPHQLRHTYATELLNNGARIADVSELLGHASMATTQIYTKLGNALKMEHYLQSHPLCQTHEDSK</sequence>
<dbReference type="KEGG" id="sku:Sulku_0298"/>
<dbReference type="eggNOG" id="COG4974">
    <property type="taxonomic scope" value="Bacteria"/>
</dbReference>
<proteinExistence type="predicted"/>
<keyword evidence="9" id="KW-1185">Reference proteome</keyword>
<name>E4TYI8_SULKY</name>
<keyword evidence="3 5" id="KW-0238">DNA-binding</keyword>
<dbReference type="InterPro" id="IPR004107">
    <property type="entry name" value="Integrase_SAM-like_N"/>
</dbReference>
<dbReference type="STRING" id="709032.Sulku_0298"/>
<dbReference type="PROSITE" id="PS51898">
    <property type="entry name" value="TYR_RECOMBINASE"/>
    <property type="match status" value="1"/>
</dbReference>
<dbReference type="InterPro" id="IPR013762">
    <property type="entry name" value="Integrase-like_cat_sf"/>
</dbReference>
<gene>
    <name evidence="8" type="ordered locus">Sulku_0298</name>
</gene>
<dbReference type="HOGENOM" id="CLU_027562_9_2_7"/>
<dbReference type="GO" id="GO:0007059">
    <property type="term" value="P:chromosome segregation"/>
    <property type="evidence" value="ECO:0007669"/>
    <property type="project" value="UniProtKB-KW"/>
</dbReference>
<evidence type="ECO:0000313" key="8">
    <source>
        <dbReference type="EMBL" id="ADR32965.1"/>
    </source>
</evidence>
<dbReference type="PANTHER" id="PTHR30349:SF81">
    <property type="entry name" value="TYROSINE RECOMBINASE XERC"/>
    <property type="match status" value="1"/>
</dbReference>
<dbReference type="InterPro" id="IPR002104">
    <property type="entry name" value="Integrase_catalytic"/>
</dbReference>
<dbReference type="InterPro" id="IPR011010">
    <property type="entry name" value="DNA_brk_join_enz"/>
</dbReference>